<evidence type="ECO:0000256" key="8">
    <source>
        <dbReference type="SAM" id="Phobius"/>
    </source>
</evidence>
<feature type="transmembrane region" description="Helical" evidence="8">
    <location>
        <begin position="446"/>
        <end position="469"/>
    </location>
</feature>
<keyword evidence="11" id="KW-1185">Reference proteome</keyword>
<feature type="transmembrane region" description="Helical" evidence="8">
    <location>
        <begin position="298"/>
        <end position="319"/>
    </location>
</feature>
<feature type="transmembrane region" description="Helical" evidence="8">
    <location>
        <begin position="237"/>
        <end position="256"/>
    </location>
</feature>
<dbReference type="Proteomes" id="UP000001505">
    <property type="component" value="Chromosome"/>
</dbReference>
<feature type="transmembrane region" description="Helical" evidence="8">
    <location>
        <begin position="203"/>
        <end position="225"/>
    </location>
</feature>
<feature type="transmembrane region" description="Helical" evidence="8">
    <location>
        <begin position="76"/>
        <end position="96"/>
    </location>
</feature>
<keyword evidence="3" id="KW-1003">Cell membrane</keyword>
<dbReference type="AlphaFoldDB" id="D6YRH8"/>
<dbReference type="RefSeq" id="WP_013182384.1">
    <property type="nucleotide sequence ID" value="NC_014225.1"/>
</dbReference>
<dbReference type="EMBL" id="CP001928">
    <property type="protein sequence ID" value="ADI38673.1"/>
    <property type="molecule type" value="Genomic_DNA"/>
</dbReference>
<dbReference type="KEGG" id="wch:wcw_1321"/>
<feature type="transmembrane region" description="Helical" evidence="8">
    <location>
        <begin position="268"/>
        <end position="291"/>
    </location>
</feature>
<dbReference type="GO" id="GO:0008137">
    <property type="term" value="F:NADH dehydrogenase (ubiquinone) activity"/>
    <property type="evidence" value="ECO:0007669"/>
    <property type="project" value="InterPro"/>
</dbReference>
<feature type="transmembrane region" description="Helical" evidence="8">
    <location>
        <begin position="404"/>
        <end position="425"/>
    </location>
</feature>
<feature type="transmembrane region" description="Helical" evidence="8">
    <location>
        <begin position="358"/>
        <end position="384"/>
    </location>
</feature>
<comment type="similarity">
    <text evidence="2">Belongs to the CPA3 antiporters (TC 2.A.63) subunit D family.</text>
</comment>
<evidence type="ECO:0000256" key="4">
    <source>
        <dbReference type="ARBA" id="ARBA00022692"/>
    </source>
</evidence>
<evidence type="ECO:0000256" key="1">
    <source>
        <dbReference type="ARBA" id="ARBA00004651"/>
    </source>
</evidence>
<dbReference type="InterPro" id="IPR003918">
    <property type="entry name" value="NADH_UbQ_OxRdtase"/>
</dbReference>
<sequence>MILPVLPLILPLIAAIVLMATLGNAKAQKWISTVAAFSMLASSIYLFFYVYRLGIVAFQLGGWEAPFGISIVLDRLSMIMLTATACVAVSVILYACGSLDEKREKSGFYPLVFCLLTGVNGAFITGDIFNLYVWYEVMLTASFVLITLGKEKDQLSAGIKYLTINFVASIFFVSAIGILYGMVGSLNMADIAKRLMDAGEVPYISGVCMLFFIAFSIKAALFPFFFWLPASYHTPPIVITALFSGTLTKVAIYTLIRFQSLYFFSETAFWKPFFLVTAFLTMIVGVLMAASQYDTRKILSFHIISQVGYMVMGMAISTIGSLAGAIYFVAHNIFSKTSLFFVAGLVNQRSHSYEIRDLGGLYSAAPALAILFSIPALALAGIPPLPGFFGKFLLVRSSLEEGDYLIAAAAILVSLATLFSMAKIWNEVYWKKKTYHAESGKISRRAVAATSFLMACVVLMGVFAGPLIALCQAAAEQILDPQQYIQAVMERG</sequence>
<dbReference type="PANTHER" id="PTHR42703:SF1">
    <property type="entry name" value="NA(+)_H(+) ANTIPORTER SUBUNIT D1"/>
    <property type="match status" value="1"/>
</dbReference>
<reference evidence="10 11" key="1">
    <citation type="journal article" date="2010" name="PLoS ONE">
        <title>The Waddlia genome: a window into chlamydial biology.</title>
        <authorList>
            <person name="Bertelli C."/>
            <person name="Collyn F."/>
            <person name="Croxatto A."/>
            <person name="Ruckert C."/>
            <person name="Polkinghorne A."/>
            <person name="Kebbi-Beghdadi C."/>
            <person name="Goesmann A."/>
            <person name="Vaughan L."/>
            <person name="Greub G."/>
        </authorList>
    </citation>
    <scope>NUCLEOTIDE SEQUENCE [LARGE SCALE GENOMIC DNA]</scope>
    <source>
        <strain evidence="11">ATCC VR-1470 / WSU 86-1044</strain>
    </source>
</reference>
<evidence type="ECO:0000256" key="6">
    <source>
        <dbReference type="ARBA" id="ARBA00023136"/>
    </source>
</evidence>
<feature type="transmembrane region" description="Helical" evidence="8">
    <location>
        <begin position="161"/>
        <end position="183"/>
    </location>
</feature>
<evidence type="ECO:0000313" key="10">
    <source>
        <dbReference type="EMBL" id="ADI38673.1"/>
    </source>
</evidence>
<dbReference type="PANTHER" id="PTHR42703">
    <property type="entry name" value="NADH DEHYDROGENASE"/>
    <property type="match status" value="1"/>
</dbReference>
<feature type="transmembrane region" description="Helical" evidence="8">
    <location>
        <begin position="108"/>
        <end position="126"/>
    </location>
</feature>
<feature type="transmembrane region" description="Helical" evidence="8">
    <location>
        <begin position="132"/>
        <end position="149"/>
    </location>
</feature>
<dbReference type="GO" id="GO:0005886">
    <property type="term" value="C:plasma membrane"/>
    <property type="evidence" value="ECO:0007669"/>
    <property type="project" value="UniProtKB-SubCell"/>
</dbReference>
<dbReference type="HOGENOM" id="CLU_007100_9_2_0"/>
<proteinExistence type="inferred from homology"/>
<feature type="transmembrane region" description="Helical" evidence="8">
    <location>
        <begin position="325"/>
        <end position="346"/>
    </location>
</feature>
<dbReference type="GO" id="GO:0042773">
    <property type="term" value="P:ATP synthesis coupled electron transport"/>
    <property type="evidence" value="ECO:0007669"/>
    <property type="project" value="InterPro"/>
</dbReference>
<evidence type="ECO:0000256" key="3">
    <source>
        <dbReference type="ARBA" id="ARBA00022475"/>
    </source>
</evidence>
<evidence type="ECO:0000256" key="2">
    <source>
        <dbReference type="ARBA" id="ARBA00005346"/>
    </source>
</evidence>
<keyword evidence="5 8" id="KW-1133">Transmembrane helix</keyword>
<keyword evidence="4 7" id="KW-0812">Transmembrane</keyword>
<comment type="subcellular location">
    <subcellularLocation>
        <location evidence="1">Cell membrane</location>
        <topology evidence="1">Multi-pass membrane protein</topology>
    </subcellularLocation>
    <subcellularLocation>
        <location evidence="7">Membrane</location>
        <topology evidence="7">Multi-pass membrane protein</topology>
    </subcellularLocation>
</comment>
<feature type="transmembrane region" description="Helical" evidence="8">
    <location>
        <begin position="30"/>
        <end position="51"/>
    </location>
</feature>
<evidence type="ECO:0000256" key="7">
    <source>
        <dbReference type="RuleBase" id="RU000320"/>
    </source>
</evidence>
<dbReference type="Pfam" id="PF00361">
    <property type="entry name" value="Proton_antipo_M"/>
    <property type="match status" value="1"/>
</dbReference>
<evidence type="ECO:0000313" key="11">
    <source>
        <dbReference type="Proteomes" id="UP000001505"/>
    </source>
</evidence>
<name>D6YRH8_WADCW</name>
<dbReference type="STRING" id="716544.wcw_1321"/>
<organism evidence="10 11">
    <name type="scientific">Waddlia chondrophila (strain ATCC VR-1470 / WSU 86-1044)</name>
    <dbReference type="NCBI Taxonomy" id="716544"/>
    <lineage>
        <taxon>Bacteria</taxon>
        <taxon>Pseudomonadati</taxon>
        <taxon>Chlamydiota</taxon>
        <taxon>Chlamydiia</taxon>
        <taxon>Parachlamydiales</taxon>
        <taxon>Waddliaceae</taxon>
        <taxon>Waddlia</taxon>
    </lineage>
</organism>
<keyword evidence="6 8" id="KW-0472">Membrane</keyword>
<dbReference type="OrthoDB" id="9811718at2"/>
<dbReference type="PRINTS" id="PR01437">
    <property type="entry name" value="NUOXDRDTASE4"/>
</dbReference>
<feature type="transmembrane region" description="Helical" evidence="8">
    <location>
        <begin position="6"/>
        <end position="23"/>
    </location>
</feature>
<gene>
    <name evidence="10" type="primary">mrpD</name>
    <name evidence="10" type="ordered locus">wcw_1321</name>
</gene>
<dbReference type="InterPro" id="IPR001750">
    <property type="entry name" value="ND/Mrp_TM"/>
</dbReference>
<evidence type="ECO:0000259" key="9">
    <source>
        <dbReference type="Pfam" id="PF00361"/>
    </source>
</evidence>
<evidence type="ECO:0000256" key="5">
    <source>
        <dbReference type="ARBA" id="ARBA00022989"/>
    </source>
</evidence>
<protein>
    <submittedName>
        <fullName evidence="10">Multiple resistance and pH homeostasis system, subunit D</fullName>
    </submittedName>
</protein>
<dbReference type="eggNOG" id="COG0651">
    <property type="taxonomic scope" value="Bacteria"/>
</dbReference>
<feature type="domain" description="NADH:quinone oxidoreductase/Mrp antiporter transmembrane" evidence="9">
    <location>
        <begin position="127"/>
        <end position="412"/>
    </location>
</feature>
<accession>D6YRH8</accession>
<dbReference type="InterPro" id="IPR050586">
    <property type="entry name" value="CPA3_Na-H_Antiporter_D"/>
</dbReference>